<reference evidence="3 4" key="1">
    <citation type="submission" date="2016-11" db="EMBL/GenBank/DDBJ databases">
        <authorList>
            <person name="Jaros S."/>
            <person name="Januszkiewicz K."/>
            <person name="Wedrychowicz H."/>
        </authorList>
    </citation>
    <scope>NUCLEOTIDE SEQUENCE [LARGE SCALE GENOMIC DNA]</scope>
    <source>
        <strain evidence="3 4">DSM 19980</strain>
    </source>
</reference>
<organism evidence="3 4">
    <name type="scientific">Modicisalibacter ilicicola DSM 19980</name>
    <dbReference type="NCBI Taxonomy" id="1121942"/>
    <lineage>
        <taxon>Bacteria</taxon>
        <taxon>Pseudomonadati</taxon>
        <taxon>Pseudomonadota</taxon>
        <taxon>Gammaproteobacteria</taxon>
        <taxon>Oceanospirillales</taxon>
        <taxon>Halomonadaceae</taxon>
        <taxon>Modicisalibacter</taxon>
    </lineage>
</organism>
<dbReference type="STRING" id="1121942.SAMN02745148_03274"/>
<keyword evidence="4" id="KW-1185">Reference proteome</keyword>
<dbReference type="EMBL" id="FQUJ01000018">
    <property type="protein sequence ID" value="SHF68017.1"/>
    <property type="molecule type" value="Genomic_DNA"/>
</dbReference>
<gene>
    <name evidence="3" type="ORF">SAMN02745148_03274</name>
</gene>
<dbReference type="RefSeq" id="WP_072824809.1">
    <property type="nucleotide sequence ID" value="NZ_FQUJ01000018.1"/>
</dbReference>
<evidence type="ECO:0000256" key="2">
    <source>
        <dbReference type="SAM" id="SignalP"/>
    </source>
</evidence>
<evidence type="ECO:0000313" key="3">
    <source>
        <dbReference type="EMBL" id="SHF68017.1"/>
    </source>
</evidence>
<proteinExistence type="predicted"/>
<accession>A0A1M5DM13</accession>
<dbReference type="AlphaFoldDB" id="A0A1M5DM13"/>
<protein>
    <submittedName>
        <fullName evidence="3">Uncharacterized protein</fullName>
    </submittedName>
</protein>
<feature type="compositionally biased region" description="Basic and acidic residues" evidence="1">
    <location>
        <begin position="51"/>
        <end position="78"/>
    </location>
</feature>
<name>A0A1M5DM13_9GAMM</name>
<evidence type="ECO:0000313" key="4">
    <source>
        <dbReference type="Proteomes" id="UP000184346"/>
    </source>
</evidence>
<feature type="chain" id="PRO_5012747910" evidence="2">
    <location>
        <begin position="26"/>
        <end position="126"/>
    </location>
</feature>
<feature type="compositionally biased region" description="Polar residues" evidence="1">
    <location>
        <begin position="79"/>
        <end position="90"/>
    </location>
</feature>
<evidence type="ECO:0000256" key="1">
    <source>
        <dbReference type="SAM" id="MobiDB-lite"/>
    </source>
</evidence>
<keyword evidence="2" id="KW-0732">Signal</keyword>
<feature type="signal peptide" evidence="2">
    <location>
        <begin position="1"/>
        <end position="25"/>
    </location>
</feature>
<feature type="region of interest" description="Disordered" evidence="1">
    <location>
        <begin position="45"/>
        <end position="126"/>
    </location>
</feature>
<feature type="compositionally biased region" description="Basic and acidic residues" evidence="1">
    <location>
        <begin position="95"/>
        <end position="104"/>
    </location>
</feature>
<sequence>MNAVKKSAALIVTMTSLSVATLAFASAGYEDNPGQSDQLSKVMERLSSQDALDRDEWRNSKMDEDKKQSALKMFREHNMQGQSGGMSSTKPYVDLNKEQLDGPSDRGGAAHSPLHAEPIVGNRLDK</sequence>
<dbReference type="Proteomes" id="UP000184346">
    <property type="component" value="Unassembled WGS sequence"/>
</dbReference>